<reference evidence="1" key="1">
    <citation type="submission" date="2014-12" db="EMBL/GenBank/DDBJ databases">
        <title>Insight into the proteome of Arion vulgaris.</title>
        <authorList>
            <person name="Aradska J."/>
            <person name="Bulat T."/>
            <person name="Smidak R."/>
            <person name="Sarate P."/>
            <person name="Gangsoo J."/>
            <person name="Sialana F."/>
            <person name="Bilban M."/>
            <person name="Lubec G."/>
        </authorList>
    </citation>
    <scope>NUCLEOTIDE SEQUENCE</scope>
    <source>
        <tissue evidence="1">Skin</tissue>
    </source>
</reference>
<protein>
    <submittedName>
        <fullName evidence="1">Uncharacterized protein</fullName>
    </submittedName>
</protein>
<dbReference type="EMBL" id="HACG01043906">
    <property type="protein sequence ID" value="CEK90771.1"/>
    <property type="molecule type" value="Transcribed_RNA"/>
</dbReference>
<dbReference type="AlphaFoldDB" id="A0A0B7BF09"/>
<name>A0A0B7BF09_9EUPU</name>
<evidence type="ECO:0000313" key="2">
    <source>
        <dbReference type="EMBL" id="CEK90771.1"/>
    </source>
</evidence>
<accession>A0A0B7BF09</accession>
<proteinExistence type="predicted"/>
<evidence type="ECO:0000313" key="1">
    <source>
        <dbReference type="EMBL" id="CEK90770.1"/>
    </source>
</evidence>
<sequence>MLNFQYYQFSSHSAEDEYQFCLSWRKFKICVSNLPLVFSGCWKVLSNYIFPGCIVNSSVS</sequence>
<gene>
    <name evidence="1" type="primary">ORF178776</name>
    <name evidence="2" type="synonym">ORF178779</name>
</gene>
<dbReference type="EMBL" id="HACG01043905">
    <property type="protein sequence ID" value="CEK90770.1"/>
    <property type="molecule type" value="Transcribed_RNA"/>
</dbReference>
<organism evidence="1">
    <name type="scientific">Arion vulgaris</name>
    <dbReference type="NCBI Taxonomy" id="1028688"/>
    <lineage>
        <taxon>Eukaryota</taxon>
        <taxon>Metazoa</taxon>
        <taxon>Spiralia</taxon>
        <taxon>Lophotrochozoa</taxon>
        <taxon>Mollusca</taxon>
        <taxon>Gastropoda</taxon>
        <taxon>Heterobranchia</taxon>
        <taxon>Euthyneura</taxon>
        <taxon>Panpulmonata</taxon>
        <taxon>Eupulmonata</taxon>
        <taxon>Stylommatophora</taxon>
        <taxon>Helicina</taxon>
        <taxon>Arionoidea</taxon>
        <taxon>Arionidae</taxon>
        <taxon>Arion</taxon>
    </lineage>
</organism>